<dbReference type="InterPro" id="IPR006143">
    <property type="entry name" value="RND_pump_MFP"/>
</dbReference>
<evidence type="ECO:0000313" key="5">
    <source>
        <dbReference type="Proteomes" id="UP000236724"/>
    </source>
</evidence>
<dbReference type="PANTHER" id="PTHR30469:SF12">
    <property type="entry name" value="MULTIDRUG RESISTANCE PROTEIN MDTA"/>
    <property type="match status" value="1"/>
</dbReference>
<dbReference type="Proteomes" id="UP000236724">
    <property type="component" value="Unassembled WGS sequence"/>
</dbReference>
<reference evidence="4 5" key="1">
    <citation type="submission" date="2016-10" db="EMBL/GenBank/DDBJ databases">
        <authorList>
            <person name="de Groot N.N."/>
        </authorList>
    </citation>
    <scope>NUCLEOTIDE SEQUENCE [LARGE SCALE GENOMIC DNA]</scope>
    <source>
        <strain evidence="4">MBHS1</strain>
    </source>
</reference>
<proteinExistence type="inferred from homology"/>
<evidence type="ECO:0000313" key="4">
    <source>
        <dbReference type="EMBL" id="SEH05117.1"/>
    </source>
</evidence>
<dbReference type="GO" id="GO:0015562">
    <property type="term" value="F:efflux transmembrane transporter activity"/>
    <property type="evidence" value="ECO:0007669"/>
    <property type="project" value="TreeGrafter"/>
</dbReference>
<dbReference type="Gene3D" id="2.40.30.170">
    <property type="match status" value="1"/>
</dbReference>
<keyword evidence="2" id="KW-0812">Transmembrane</keyword>
<dbReference type="Gene3D" id="2.40.420.20">
    <property type="match status" value="1"/>
</dbReference>
<keyword evidence="2" id="KW-0472">Membrane</keyword>
<gene>
    <name evidence="4" type="primary">mdtA_1</name>
    <name evidence="4" type="ORF">MBHS_00970</name>
</gene>
<name>A0A1H6F4N1_9GAMM</name>
<dbReference type="AlphaFoldDB" id="A0A1H6F4N1"/>
<dbReference type="Pfam" id="PF25917">
    <property type="entry name" value="BSH_RND"/>
    <property type="match status" value="1"/>
</dbReference>
<protein>
    <submittedName>
        <fullName evidence="4">Multidrug resistance protein MdtA</fullName>
    </submittedName>
</protein>
<evidence type="ECO:0000256" key="1">
    <source>
        <dbReference type="ARBA" id="ARBA00009477"/>
    </source>
</evidence>
<dbReference type="Gene3D" id="1.10.287.470">
    <property type="entry name" value="Helix hairpin bin"/>
    <property type="match status" value="1"/>
</dbReference>
<dbReference type="RefSeq" id="WP_103919095.1">
    <property type="nucleotide sequence ID" value="NZ_FMSV02000159.1"/>
</dbReference>
<dbReference type="Gene3D" id="2.40.50.100">
    <property type="match status" value="1"/>
</dbReference>
<dbReference type="PANTHER" id="PTHR30469">
    <property type="entry name" value="MULTIDRUG RESISTANCE PROTEIN MDTA"/>
    <property type="match status" value="1"/>
</dbReference>
<keyword evidence="5" id="KW-1185">Reference proteome</keyword>
<organism evidence="4 5">
    <name type="scientific">Candidatus Venteria ishoeyi</name>
    <dbReference type="NCBI Taxonomy" id="1899563"/>
    <lineage>
        <taxon>Bacteria</taxon>
        <taxon>Pseudomonadati</taxon>
        <taxon>Pseudomonadota</taxon>
        <taxon>Gammaproteobacteria</taxon>
        <taxon>Thiotrichales</taxon>
        <taxon>Thiotrichaceae</taxon>
        <taxon>Venteria</taxon>
    </lineage>
</organism>
<evidence type="ECO:0000256" key="2">
    <source>
        <dbReference type="SAM" id="Phobius"/>
    </source>
</evidence>
<dbReference type="NCBIfam" id="TIGR01730">
    <property type="entry name" value="RND_mfp"/>
    <property type="match status" value="1"/>
</dbReference>
<keyword evidence="2" id="KW-1133">Transmembrane helix</keyword>
<dbReference type="SUPFAM" id="SSF111369">
    <property type="entry name" value="HlyD-like secretion proteins"/>
    <property type="match status" value="1"/>
</dbReference>
<dbReference type="InterPro" id="IPR058625">
    <property type="entry name" value="MdtA-like_BSH"/>
</dbReference>
<comment type="similarity">
    <text evidence="1">Belongs to the membrane fusion protein (MFP) (TC 8.A.1) family.</text>
</comment>
<dbReference type="EMBL" id="FMSV02000159">
    <property type="protein sequence ID" value="SEH05117.1"/>
    <property type="molecule type" value="Genomic_DNA"/>
</dbReference>
<sequence>MTTAINTTQSKWRILWVIPPLVIGIVVLMMMAKSKQSPQQAEQKEIARAVRVITVPSVTLTPQATGYGTVQPAQIWTAVAQVAGRIIEMHPKLRDGEIIPANTLLFRIDPVDYELSLAQAKAELAELEVRKKNTQALLSIEQRSLTLAQREHKRLKKLVKQGTLSQSQVDEAERATLNVRTAVQNLKNTLALIPSQRLLLQAKQSQTERNLARTRITAPFNLRVANLAMETDQYVSKGQTLFSGDFVDQVEVIAQVSMSALRHLLLDRPDPLTTASQVSEHLSEFIAFKPVLRMDMDNHMAQWQARFVRFDDRIDSQTRTIGVVVAVDDPLAQVKPGLRPPLSKGMFVQVLLQGHVQPERIVLPRSAIRAGKVYIMDAQQRLQTRKVSVLFNQGFLSVIENGIHAGETIVVSDLIPAVDGMLLQAQVDEQLQQQLQRAASGDEL</sequence>
<dbReference type="GO" id="GO:1990281">
    <property type="term" value="C:efflux pump complex"/>
    <property type="evidence" value="ECO:0007669"/>
    <property type="project" value="TreeGrafter"/>
</dbReference>
<feature type="domain" description="Multidrug resistance protein MdtA-like barrel-sandwich hybrid" evidence="3">
    <location>
        <begin position="80"/>
        <end position="241"/>
    </location>
</feature>
<dbReference type="OrthoDB" id="9806939at2"/>
<accession>A0A1H6F4N1</accession>
<evidence type="ECO:0000259" key="3">
    <source>
        <dbReference type="Pfam" id="PF25917"/>
    </source>
</evidence>
<feature type="transmembrane region" description="Helical" evidence="2">
    <location>
        <begin position="12"/>
        <end position="32"/>
    </location>
</feature>